<dbReference type="EMBL" id="JAVRJZ010000008">
    <property type="protein sequence ID" value="KAK2719378.1"/>
    <property type="molecule type" value="Genomic_DNA"/>
</dbReference>
<evidence type="ECO:0000313" key="1">
    <source>
        <dbReference type="EMBL" id="KAK2719379.1"/>
    </source>
</evidence>
<organism evidence="1 2">
    <name type="scientific">Artemia franciscana</name>
    <name type="common">Brine shrimp</name>
    <name type="synonym">Artemia sanfranciscana</name>
    <dbReference type="NCBI Taxonomy" id="6661"/>
    <lineage>
        <taxon>Eukaryota</taxon>
        <taxon>Metazoa</taxon>
        <taxon>Ecdysozoa</taxon>
        <taxon>Arthropoda</taxon>
        <taxon>Crustacea</taxon>
        <taxon>Branchiopoda</taxon>
        <taxon>Anostraca</taxon>
        <taxon>Artemiidae</taxon>
        <taxon>Artemia</taxon>
    </lineage>
</organism>
<reference evidence="1" key="1">
    <citation type="submission" date="2023-07" db="EMBL/GenBank/DDBJ databases">
        <title>Chromosome-level genome assembly of Artemia franciscana.</title>
        <authorList>
            <person name="Jo E."/>
        </authorList>
    </citation>
    <scope>NUCLEOTIDE SEQUENCE</scope>
    <source>
        <tissue evidence="1">Whole body</tissue>
    </source>
</reference>
<evidence type="ECO:0000313" key="2">
    <source>
        <dbReference type="Proteomes" id="UP001187531"/>
    </source>
</evidence>
<keyword evidence="2" id="KW-1185">Reference proteome</keyword>
<accession>A0AA88I3C8</accession>
<name>A0AA88I3C8_ARTSF</name>
<gene>
    <name evidence="1" type="ORF">QYM36_005010</name>
</gene>
<comment type="caution">
    <text evidence="1">The sequence shown here is derived from an EMBL/GenBank/DDBJ whole genome shotgun (WGS) entry which is preliminary data.</text>
</comment>
<protein>
    <submittedName>
        <fullName evidence="1">Uncharacterized protein</fullName>
    </submittedName>
</protein>
<dbReference type="Proteomes" id="UP001187531">
    <property type="component" value="Unassembled WGS sequence"/>
</dbReference>
<dbReference type="EMBL" id="JAVRJZ010000008">
    <property type="protein sequence ID" value="KAK2719379.1"/>
    <property type="molecule type" value="Genomic_DNA"/>
</dbReference>
<proteinExistence type="predicted"/>
<dbReference type="EMBL" id="JAVRJZ010000008">
    <property type="protein sequence ID" value="KAK2719380.1"/>
    <property type="molecule type" value="Genomic_DNA"/>
</dbReference>
<sequence length="101" mass="10967">MLGKANAGSNKMRTSSDPADYPLTALVKAWKVISYMSDSSSEKGDEPEYCESKDGLTMDVKEEGIGSLQNAEIEVGDYVLVALQKKSLVAHCCSSTVWMLQ</sequence>
<dbReference type="AlphaFoldDB" id="A0AA88I3C8"/>